<evidence type="ECO:0000313" key="4">
    <source>
        <dbReference type="Proteomes" id="UP000188320"/>
    </source>
</evidence>
<feature type="transmembrane region" description="Helical" evidence="1">
    <location>
        <begin position="30"/>
        <end position="49"/>
    </location>
</feature>
<dbReference type="EMBL" id="LSSK01001896">
    <property type="protein sequence ID" value="OMH78554.1"/>
    <property type="molecule type" value="Genomic_DNA"/>
</dbReference>
<reference evidence="4" key="1">
    <citation type="submission" date="2017-01" db="EMBL/GenBank/DDBJ databases">
        <authorList>
            <person name="Wang Y."/>
            <person name="White M."/>
            <person name="Kvist S."/>
            <person name="Moncalvo J.-M."/>
        </authorList>
    </citation>
    <scope>NUCLEOTIDE SEQUENCE [LARGE SCALE GENOMIC DNA]</scope>
    <source>
        <strain evidence="4">COL-18-3</strain>
    </source>
</reference>
<organism evidence="3 4">
    <name type="scientific">Zancudomyces culisetae</name>
    <name type="common">Gut fungus</name>
    <name type="synonym">Smittium culisetae</name>
    <dbReference type="NCBI Taxonomy" id="1213189"/>
    <lineage>
        <taxon>Eukaryota</taxon>
        <taxon>Fungi</taxon>
        <taxon>Fungi incertae sedis</taxon>
        <taxon>Zoopagomycota</taxon>
        <taxon>Kickxellomycotina</taxon>
        <taxon>Harpellomycetes</taxon>
        <taxon>Harpellales</taxon>
        <taxon>Legeriomycetaceae</taxon>
        <taxon>Zancudomyces</taxon>
    </lineage>
</organism>
<keyword evidence="1" id="KW-1133">Transmembrane helix</keyword>
<proteinExistence type="predicted"/>
<evidence type="ECO:0000313" key="3">
    <source>
        <dbReference type="EMBL" id="OMH79316.1"/>
    </source>
</evidence>
<dbReference type="AlphaFoldDB" id="A0A1R1PED0"/>
<feature type="transmembrane region" description="Helical" evidence="1">
    <location>
        <begin position="69"/>
        <end position="87"/>
    </location>
</feature>
<sequence length="89" mass="10086">MPHWVYANSPYFKPIAIDIANDPAGAGDRVYNVFTSTVILAIATFNGIAYPHQLNCRFSSLRPPACARWLHIILTSSGWVMFYFFCLEK</sequence>
<keyword evidence="4" id="KW-1185">Reference proteome</keyword>
<keyword evidence="1" id="KW-0472">Membrane</keyword>
<protein>
    <submittedName>
        <fullName evidence="3">Uncharacterized protein</fullName>
    </submittedName>
</protein>
<gene>
    <name evidence="3" type="ORF">AX774_g7278</name>
    <name evidence="2" type="ORF">AX774_g8055</name>
</gene>
<name>A0A1R1PED0_ZANCU</name>
<evidence type="ECO:0000313" key="2">
    <source>
        <dbReference type="EMBL" id="OMH78554.1"/>
    </source>
</evidence>
<keyword evidence="1" id="KW-0812">Transmembrane</keyword>
<accession>A0A1R1PED0</accession>
<dbReference type="EMBL" id="LSSK01001593">
    <property type="protein sequence ID" value="OMH79316.1"/>
    <property type="molecule type" value="Genomic_DNA"/>
</dbReference>
<evidence type="ECO:0000256" key="1">
    <source>
        <dbReference type="SAM" id="Phobius"/>
    </source>
</evidence>
<comment type="caution">
    <text evidence="3">The sequence shown here is derived from an EMBL/GenBank/DDBJ whole genome shotgun (WGS) entry which is preliminary data.</text>
</comment>
<reference evidence="3" key="2">
    <citation type="submission" date="2017-01" db="EMBL/GenBank/DDBJ databases">
        <authorList>
            <person name="Mah S.A."/>
            <person name="Swanson W.J."/>
            <person name="Moy G.W."/>
            <person name="Vacquier V.D."/>
        </authorList>
    </citation>
    <scope>NUCLEOTIDE SEQUENCE [LARGE SCALE GENOMIC DNA]</scope>
    <source>
        <strain evidence="3">COL-18-3</strain>
    </source>
</reference>
<dbReference type="Proteomes" id="UP000188320">
    <property type="component" value="Unassembled WGS sequence"/>
</dbReference>